<dbReference type="RefSeq" id="WP_149485125.1">
    <property type="nucleotide sequence ID" value="NZ_CP036150.1"/>
</dbReference>
<dbReference type="KEGG" id="ock:EXM22_03220"/>
<dbReference type="InterPro" id="IPR016181">
    <property type="entry name" value="Acyl_CoA_acyltransferase"/>
</dbReference>
<evidence type="ECO:0000256" key="2">
    <source>
        <dbReference type="ARBA" id="ARBA00022679"/>
    </source>
</evidence>
<reference evidence="7 8" key="1">
    <citation type="submission" date="2019-02" db="EMBL/GenBank/DDBJ databases">
        <title>Complete Genome Sequence and Methylome Analysis of free living Spirochaetas.</title>
        <authorList>
            <person name="Fomenkov A."/>
            <person name="Dubinina G."/>
            <person name="Leshcheva N."/>
            <person name="Mikheeva N."/>
            <person name="Grabovich M."/>
            <person name="Vincze T."/>
            <person name="Roberts R.J."/>
        </authorList>
    </citation>
    <scope>NUCLEOTIDE SEQUENCE [LARGE SCALE GENOMIC DNA]</scope>
    <source>
        <strain evidence="7 8">K2</strain>
    </source>
</reference>
<keyword evidence="5" id="KW-0012">Acyltransferase</keyword>
<comment type="similarity">
    <text evidence="1">Belongs to the FemABX family.</text>
</comment>
<dbReference type="Proteomes" id="UP000324209">
    <property type="component" value="Chromosome"/>
</dbReference>
<dbReference type="Gene3D" id="3.40.630.30">
    <property type="match status" value="2"/>
</dbReference>
<keyword evidence="3" id="KW-0133">Cell shape</keyword>
<dbReference type="SUPFAM" id="SSF55729">
    <property type="entry name" value="Acyl-CoA N-acyltransferases (Nat)"/>
    <property type="match status" value="2"/>
</dbReference>
<protein>
    <submittedName>
        <fullName evidence="7">Peptidoglycan bridge formation glycyltransferase FemA/FemB family protein</fullName>
    </submittedName>
</protein>
<dbReference type="GO" id="GO:0008360">
    <property type="term" value="P:regulation of cell shape"/>
    <property type="evidence" value="ECO:0007669"/>
    <property type="project" value="UniProtKB-KW"/>
</dbReference>
<evidence type="ECO:0000313" key="8">
    <source>
        <dbReference type="Proteomes" id="UP000324209"/>
    </source>
</evidence>
<organism evidence="7 8">
    <name type="scientific">Oceanispirochaeta crateris</name>
    <dbReference type="NCBI Taxonomy" id="2518645"/>
    <lineage>
        <taxon>Bacteria</taxon>
        <taxon>Pseudomonadati</taxon>
        <taxon>Spirochaetota</taxon>
        <taxon>Spirochaetia</taxon>
        <taxon>Spirochaetales</taxon>
        <taxon>Spirochaetaceae</taxon>
        <taxon>Oceanispirochaeta</taxon>
    </lineage>
</organism>
<dbReference type="OrthoDB" id="9785911at2"/>
<evidence type="ECO:0000256" key="1">
    <source>
        <dbReference type="ARBA" id="ARBA00009943"/>
    </source>
</evidence>
<dbReference type="GO" id="GO:0009252">
    <property type="term" value="P:peptidoglycan biosynthetic process"/>
    <property type="evidence" value="ECO:0007669"/>
    <property type="project" value="UniProtKB-KW"/>
</dbReference>
<sequence>MLIAERIPLDELSSRGESSSFLQTAFWARHKERFGWKSEAIRWKREDQEGTLLILLRTLPAGLVLAYVPEGPDWTAGKEDRETFLVELSQELRGILPLGCFFIRYDLPEFSVFDEPAPSFNTVLKKAPLDIQPPDTVVLDLSQGYEPLLRAMRKKTRYNIGLAAKKGVRIEKAHPDRLDDWYSLYRITAQRDKIGIHPFAYYENLFSLLSENKESRLELFLASFEEELLAGIIVLFHKNEATYLYGASSNEKRNLMPAYALQSFALKEAVSRGCTTYDMFGIPPSNDPDHPMAGLYRFKTGFGGEIRHKPGAWDYPYSRLLYLVYRLLESMRKFYHKRWKKR</sequence>
<dbReference type="EMBL" id="CP036150">
    <property type="protein sequence ID" value="QEN07043.1"/>
    <property type="molecule type" value="Genomic_DNA"/>
</dbReference>
<proteinExistence type="inferred from homology"/>
<dbReference type="GO" id="GO:0071555">
    <property type="term" value="P:cell wall organization"/>
    <property type="evidence" value="ECO:0007669"/>
    <property type="project" value="UniProtKB-KW"/>
</dbReference>
<gene>
    <name evidence="7" type="ORF">EXM22_03220</name>
</gene>
<evidence type="ECO:0000256" key="3">
    <source>
        <dbReference type="ARBA" id="ARBA00022960"/>
    </source>
</evidence>
<evidence type="ECO:0000256" key="4">
    <source>
        <dbReference type="ARBA" id="ARBA00022984"/>
    </source>
</evidence>
<dbReference type="InterPro" id="IPR003447">
    <property type="entry name" value="FEMABX"/>
</dbReference>
<dbReference type="InterPro" id="IPR050644">
    <property type="entry name" value="PG_Glycine_Bridge_Synth"/>
</dbReference>
<name>A0A5C1QFV5_9SPIO</name>
<evidence type="ECO:0000256" key="6">
    <source>
        <dbReference type="ARBA" id="ARBA00023316"/>
    </source>
</evidence>
<evidence type="ECO:0000313" key="7">
    <source>
        <dbReference type="EMBL" id="QEN07043.1"/>
    </source>
</evidence>
<keyword evidence="8" id="KW-1185">Reference proteome</keyword>
<keyword evidence="2 7" id="KW-0808">Transferase</keyword>
<dbReference type="Pfam" id="PF02388">
    <property type="entry name" value="FemAB"/>
    <property type="match status" value="2"/>
</dbReference>
<dbReference type="PANTHER" id="PTHR36174">
    <property type="entry name" value="LIPID II:GLYCINE GLYCYLTRANSFERASE"/>
    <property type="match status" value="1"/>
</dbReference>
<accession>A0A5C1QFV5</accession>
<keyword evidence="6" id="KW-0961">Cell wall biogenesis/degradation</keyword>
<dbReference type="PANTHER" id="PTHR36174:SF1">
    <property type="entry name" value="LIPID II:GLYCINE GLYCYLTRANSFERASE"/>
    <property type="match status" value="1"/>
</dbReference>
<dbReference type="AlphaFoldDB" id="A0A5C1QFV5"/>
<dbReference type="GO" id="GO:0016755">
    <property type="term" value="F:aminoacyltransferase activity"/>
    <property type="evidence" value="ECO:0007669"/>
    <property type="project" value="InterPro"/>
</dbReference>
<evidence type="ECO:0000256" key="5">
    <source>
        <dbReference type="ARBA" id="ARBA00023315"/>
    </source>
</evidence>
<keyword evidence="4" id="KW-0573">Peptidoglycan synthesis</keyword>